<feature type="region of interest" description="Disordered" evidence="1">
    <location>
        <begin position="107"/>
        <end position="126"/>
    </location>
</feature>
<feature type="compositionally biased region" description="Basic residues" evidence="1">
    <location>
        <begin position="109"/>
        <end position="122"/>
    </location>
</feature>
<keyword evidence="3" id="KW-1185">Reference proteome</keyword>
<reference evidence="2 3" key="1">
    <citation type="journal article" date="2014" name="Nat. Genet.">
        <title>Genome and transcriptome of the porcine whipworm Trichuris suis.</title>
        <authorList>
            <person name="Jex A.R."/>
            <person name="Nejsum P."/>
            <person name="Schwarz E.M."/>
            <person name="Hu L."/>
            <person name="Young N.D."/>
            <person name="Hall R.S."/>
            <person name="Korhonen P.K."/>
            <person name="Liao S."/>
            <person name="Thamsborg S."/>
            <person name="Xia J."/>
            <person name="Xu P."/>
            <person name="Wang S."/>
            <person name="Scheerlinck J.P."/>
            <person name="Hofmann A."/>
            <person name="Sternberg P.W."/>
            <person name="Wang J."/>
            <person name="Gasser R.B."/>
        </authorList>
    </citation>
    <scope>NUCLEOTIDE SEQUENCE [LARGE SCALE GENOMIC DNA]</scope>
    <source>
        <strain evidence="2">DCEP-RM93M</strain>
    </source>
</reference>
<organism evidence="2 3">
    <name type="scientific">Trichuris suis</name>
    <name type="common">pig whipworm</name>
    <dbReference type="NCBI Taxonomy" id="68888"/>
    <lineage>
        <taxon>Eukaryota</taxon>
        <taxon>Metazoa</taxon>
        <taxon>Ecdysozoa</taxon>
        <taxon>Nematoda</taxon>
        <taxon>Enoplea</taxon>
        <taxon>Dorylaimia</taxon>
        <taxon>Trichinellida</taxon>
        <taxon>Trichuridae</taxon>
        <taxon>Trichuris</taxon>
    </lineage>
</organism>
<evidence type="ECO:0000313" key="2">
    <source>
        <dbReference type="EMBL" id="KFD47161.1"/>
    </source>
</evidence>
<dbReference type="AlphaFoldDB" id="A0A085LQB5"/>
<feature type="non-terminal residue" evidence="2">
    <location>
        <position position="1"/>
    </location>
</feature>
<proteinExistence type="predicted"/>
<protein>
    <submittedName>
        <fullName evidence="2">Uncharacterized protein</fullName>
    </submittedName>
</protein>
<evidence type="ECO:0000256" key="1">
    <source>
        <dbReference type="SAM" id="MobiDB-lite"/>
    </source>
</evidence>
<dbReference type="Proteomes" id="UP000030764">
    <property type="component" value="Unassembled WGS sequence"/>
</dbReference>
<dbReference type="EMBL" id="KL363338">
    <property type="protein sequence ID" value="KFD47161.1"/>
    <property type="molecule type" value="Genomic_DNA"/>
</dbReference>
<name>A0A085LQB5_9BILA</name>
<accession>A0A085LQB5</accession>
<gene>
    <name evidence="2" type="ORF">M513_11970</name>
</gene>
<evidence type="ECO:0000313" key="3">
    <source>
        <dbReference type="Proteomes" id="UP000030764"/>
    </source>
</evidence>
<sequence length="209" mass="23379">TTVITSFTPLIYCHFYKEETNSVRAAQRHLFYLYLQENGCTGVAVAAGSIDRTFTAASMPGTLCAIQRTSYVKESFSIFLSSVFQHMLVLFGRLLFSRLPKMFPGANVKRSHTKTPRSHSHRSIPVGRETLENDVAIDCQHALFAVTQSWKRLTQQLQLGTKLNTEHAINDTADGNGTISKAARHLRVATFNVCAWENVRQPGDQQSTE</sequence>